<keyword evidence="5 13" id="KW-0378">Hydrolase</keyword>
<evidence type="ECO:0000256" key="13">
    <source>
        <dbReference type="HAMAP-Rule" id="MF_00969"/>
    </source>
</evidence>
<dbReference type="SUPFAM" id="SSF143517">
    <property type="entry name" value="TRCF domain-like"/>
    <property type="match status" value="1"/>
</dbReference>
<dbReference type="CDD" id="cd17991">
    <property type="entry name" value="DEXHc_TRCF"/>
    <property type="match status" value="1"/>
</dbReference>
<keyword evidence="9 13" id="KW-0234">DNA repair</keyword>
<dbReference type="SUPFAM" id="SSF52540">
    <property type="entry name" value="P-loop containing nucleoside triphosphate hydrolases"/>
    <property type="match status" value="4"/>
</dbReference>
<dbReference type="InterPro" id="IPR014001">
    <property type="entry name" value="Helicase_ATP-bd"/>
</dbReference>
<evidence type="ECO:0000256" key="10">
    <source>
        <dbReference type="ARBA" id="ARBA00061104"/>
    </source>
</evidence>
<keyword evidence="8 13" id="KW-0238">DNA-binding</keyword>
<reference evidence="17 18" key="1">
    <citation type="submission" date="2019-03" db="EMBL/GenBank/DDBJ databases">
        <title>Subsurface microbial communities from deep shales in Ohio and West Virginia, USA.</title>
        <authorList>
            <person name="Wrighton K."/>
        </authorList>
    </citation>
    <scope>NUCLEOTIDE SEQUENCE [LARGE SCALE GENOMIC DNA]</scope>
    <source>
        <strain evidence="17 18">MSL 6dP</strain>
    </source>
</reference>
<keyword evidence="2 13" id="KW-0963">Cytoplasm</keyword>
<dbReference type="Gene3D" id="2.40.10.170">
    <property type="match status" value="1"/>
</dbReference>
<evidence type="ECO:0000256" key="14">
    <source>
        <dbReference type="SAM" id="Coils"/>
    </source>
</evidence>
<gene>
    <name evidence="13" type="primary">mfd</name>
    <name evidence="17" type="ORF">C7959_1149</name>
</gene>
<dbReference type="SMART" id="SM00982">
    <property type="entry name" value="TRCF"/>
    <property type="match status" value="1"/>
</dbReference>
<evidence type="ECO:0000256" key="11">
    <source>
        <dbReference type="ARBA" id="ARBA00061399"/>
    </source>
</evidence>
<dbReference type="InterPro" id="IPR027417">
    <property type="entry name" value="P-loop_NTPase"/>
</dbReference>
<sequence>MGDNLLTLFDHSEKLKQLLNYYDSKTEGEILGLADSSKNFFISNLKSQLEDGLLIITSSMQKADNIYEDLIRLLPEDDVFIFPRIEILPYESLEIEDTIKTERLNVLNKLVSGEKKVIISSIQTLLEVIIPPDIYTELLVEFSIGDELEVEAFSQKLREIGYERLEMIEAKGQFSIRGGVVDIFPYTYDNPIRFELFGDEIESIREFELATQLSNKKLSKIKFGPASEFILSESIINKNIKKIKADLEEELKKHSEDSAQKLKEKIKYDLERLEEGIIFPEIRQYLGYFYNSATLVDYFKGAIIFDNPAKVKEAAINFLSSMSENYSNLLEQGRVLSSYNKLFLDFNEFFYDIKNYKFYMSPITKKLDFVDFKFNLEFNSKRLESYAGKINLFINKLKEYFKTEYRIVIALSDLSKAEKLKERLKEEKLPSVVISEIKDELKVGNIVLTKANLSNGFILPEINFVFYTENEILKKTKRKRRRSKAFDQGVKLSSFTDLNEGNYIVHENHGIGKYLGIKTLTVQGKSKDYLVLLYANDDKLYIPTDQVDLIQKYVGLQDKEPKLHKLDGDSWNKAKAKVKKSVEEMAEELLELYAKRELKRGYSFGEDTVWQQEFEESFPYAETPDQLKAIEAVKNDMESKQPMDRLLCGDVGYGKTEVAIRAIFKAIMDGKQAVFLVPTTILAQQHWNNFIDRFSDYPINVEVLSRFRTANEQKETIEGLRNGTVDLVIGTHRLLSKDIKFKDLGIVIVDEEQRFGVKQKERLKRLKESVDVLTLTATPIPRTLHMSLVGVRDISLIETPPENRYPIRTHVGEYEDTLIQDAINRELSRGGQVYFVHNRVKNIKEIAAQIQALVPEAKVAIAHGQMSELKLEKLMVDFLEGNYDVLVCTTIIETGLDISNVNTIIINEADKLGLSQLYQLRGRVGRTNRIAYAYLLYNQGRILSELAEKRLKAIREFTTLGSGFKIAMRDLEIRGAGNILGPEQHGHIEAIGFSLYCKLLEEAVNKLQNEDVEEELETLLELKVNAYIPDDYINDSKQKIEIYKKIDSVADIDEYHRLNKELKDRFGQLHKEVVILLELAKIKVKARELSLLEIKEKGQTLEFKFSSDHNLSGEKLVDMGQKFENLKFIASNEPKIKVNINSLNDIEKVNYITDLLDFLSS</sequence>
<dbReference type="Pfam" id="PF02559">
    <property type="entry name" value="CarD_TRCF_RID"/>
    <property type="match status" value="1"/>
</dbReference>
<evidence type="ECO:0000256" key="4">
    <source>
        <dbReference type="ARBA" id="ARBA00022763"/>
    </source>
</evidence>
<dbReference type="Pfam" id="PF17757">
    <property type="entry name" value="UvrB_inter"/>
    <property type="match status" value="1"/>
</dbReference>
<dbReference type="EMBL" id="SOEG01000014">
    <property type="protein sequence ID" value="TDX51261.1"/>
    <property type="molecule type" value="Genomic_DNA"/>
</dbReference>
<dbReference type="InterPro" id="IPR005118">
    <property type="entry name" value="TRCF_C"/>
</dbReference>
<comment type="similarity">
    <text evidence="10 13">In the N-terminal section; belongs to the UvrB family.</text>
</comment>
<evidence type="ECO:0000259" key="15">
    <source>
        <dbReference type="PROSITE" id="PS51192"/>
    </source>
</evidence>
<dbReference type="InterPro" id="IPR047112">
    <property type="entry name" value="RecG/Mfd"/>
</dbReference>
<keyword evidence="3 13" id="KW-0547">Nucleotide-binding</keyword>
<dbReference type="Gene3D" id="3.90.1150.50">
    <property type="entry name" value="Transcription-repair-coupling factor, D7 domain"/>
    <property type="match status" value="1"/>
</dbReference>
<dbReference type="InterPro" id="IPR036101">
    <property type="entry name" value="CarD-like/TRCF_RID_sf"/>
</dbReference>
<dbReference type="GO" id="GO:0000716">
    <property type="term" value="P:transcription-coupled nucleotide-excision repair, DNA damage recognition"/>
    <property type="evidence" value="ECO:0007669"/>
    <property type="project" value="UniProtKB-UniRule"/>
</dbReference>
<dbReference type="FunFam" id="3.40.50.300:FF:000546">
    <property type="entry name" value="Transcription-repair-coupling factor"/>
    <property type="match status" value="1"/>
</dbReference>
<dbReference type="Proteomes" id="UP000295832">
    <property type="component" value="Unassembled WGS sequence"/>
</dbReference>
<dbReference type="GO" id="GO:0005524">
    <property type="term" value="F:ATP binding"/>
    <property type="evidence" value="ECO:0007669"/>
    <property type="project" value="UniProtKB-UniRule"/>
</dbReference>
<dbReference type="GO" id="GO:0003684">
    <property type="term" value="F:damaged DNA binding"/>
    <property type="evidence" value="ECO:0007669"/>
    <property type="project" value="InterPro"/>
</dbReference>
<dbReference type="InterPro" id="IPR041471">
    <property type="entry name" value="UvrB_inter"/>
</dbReference>
<dbReference type="Pfam" id="PF03461">
    <property type="entry name" value="TRCF"/>
    <property type="match status" value="1"/>
</dbReference>
<proteinExistence type="inferred from homology"/>
<dbReference type="GO" id="GO:0016787">
    <property type="term" value="F:hydrolase activity"/>
    <property type="evidence" value="ECO:0007669"/>
    <property type="project" value="UniProtKB-KW"/>
</dbReference>
<protein>
    <recommendedName>
        <fullName evidence="12 13">Transcription-repair-coupling factor</fullName>
        <shortName evidence="13">TRCF</shortName>
        <ecNumber evidence="13">3.6.4.-</ecNumber>
    </recommendedName>
</protein>
<comment type="subcellular location">
    <subcellularLocation>
        <location evidence="1 13">Cytoplasm</location>
    </subcellularLocation>
</comment>
<evidence type="ECO:0000256" key="12">
    <source>
        <dbReference type="ARBA" id="ARBA00070128"/>
    </source>
</evidence>
<keyword evidence="14" id="KW-0175">Coiled coil</keyword>
<dbReference type="SMART" id="SM01058">
    <property type="entry name" value="CarD_TRCF"/>
    <property type="match status" value="1"/>
</dbReference>
<dbReference type="InterPro" id="IPR037235">
    <property type="entry name" value="TRCF-like_C_D7"/>
</dbReference>
<dbReference type="HAMAP" id="MF_00969">
    <property type="entry name" value="TRCF"/>
    <property type="match status" value="1"/>
</dbReference>
<dbReference type="Gene3D" id="3.30.2060.10">
    <property type="entry name" value="Penicillin-binding protein 1b domain"/>
    <property type="match status" value="1"/>
</dbReference>
<dbReference type="InterPro" id="IPR011545">
    <property type="entry name" value="DEAD/DEAH_box_helicase_dom"/>
</dbReference>
<dbReference type="PROSITE" id="PS51194">
    <property type="entry name" value="HELICASE_CTER"/>
    <property type="match status" value="1"/>
</dbReference>
<dbReference type="PANTHER" id="PTHR47964:SF1">
    <property type="entry name" value="ATP-DEPENDENT DNA HELICASE HOMOLOG RECG, CHLOROPLASTIC"/>
    <property type="match status" value="1"/>
</dbReference>
<evidence type="ECO:0000256" key="6">
    <source>
        <dbReference type="ARBA" id="ARBA00022806"/>
    </source>
</evidence>
<dbReference type="STRING" id="926561.GCA_000379025_01078"/>
<dbReference type="Gene3D" id="3.40.50.11140">
    <property type="match status" value="1"/>
</dbReference>
<feature type="domain" description="Helicase ATP-binding" evidence="15">
    <location>
        <begin position="636"/>
        <end position="797"/>
    </location>
</feature>
<dbReference type="GO" id="GO:0006355">
    <property type="term" value="P:regulation of DNA-templated transcription"/>
    <property type="evidence" value="ECO:0007669"/>
    <property type="project" value="UniProtKB-UniRule"/>
</dbReference>
<evidence type="ECO:0000256" key="3">
    <source>
        <dbReference type="ARBA" id="ARBA00022741"/>
    </source>
</evidence>
<keyword evidence="6" id="KW-0347">Helicase</keyword>
<organism evidence="17 18">
    <name type="scientific">Orenia marismortui</name>
    <dbReference type="NCBI Taxonomy" id="46469"/>
    <lineage>
        <taxon>Bacteria</taxon>
        <taxon>Bacillati</taxon>
        <taxon>Bacillota</taxon>
        <taxon>Clostridia</taxon>
        <taxon>Halanaerobiales</taxon>
        <taxon>Halobacteroidaceae</taxon>
        <taxon>Orenia</taxon>
    </lineage>
</organism>
<dbReference type="InterPro" id="IPR003711">
    <property type="entry name" value="CarD-like/TRCF_RID"/>
</dbReference>
<dbReference type="SUPFAM" id="SSF141259">
    <property type="entry name" value="CarD-like"/>
    <property type="match status" value="1"/>
</dbReference>
<keyword evidence="18" id="KW-1185">Reference proteome</keyword>
<dbReference type="InterPro" id="IPR001650">
    <property type="entry name" value="Helicase_C-like"/>
</dbReference>
<evidence type="ECO:0000256" key="5">
    <source>
        <dbReference type="ARBA" id="ARBA00022801"/>
    </source>
</evidence>
<dbReference type="Pfam" id="PF00271">
    <property type="entry name" value="Helicase_C"/>
    <property type="match status" value="1"/>
</dbReference>
<evidence type="ECO:0000256" key="9">
    <source>
        <dbReference type="ARBA" id="ARBA00023204"/>
    </source>
</evidence>
<evidence type="ECO:0000313" key="18">
    <source>
        <dbReference type="Proteomes" id="UP000295832"/>
    </source>
</evidence>
<keyword evidence="4 13" id="KW-0227">DNA damage</keyword>
<dbReference type="NCBIfam" id="TIGR00580">
    <property type="entry name" value="mfd"/>
    <property type="match status" value="1"/>
</dbReference>
<dbReference type="EC" id="3.6.4.-" evidence="13"/>
<evidence type="ECO:0000313" key="17">
    <source>
        <dbReference type="EMBL" id="TDX51261.1"/>
    </source>
</evidence>
<dbReference type="InterPro" id="IPR004576">
    <property type="entry name" value="Mfd"/>
</dbReference>
<dbReference type="PROSITE" id="PS51192">
    <property type="entry name" value="HELICASE_ATP_BIND_1"/>
    <property type="match status" value="1"/>
</dbReference>
<feature type="coiled-coil region" evidence="14">
    <location>
        <begin position="237"/>
        <end position="265"/>
    </location>
</feature>
<accession>A0A4R8GY40</accession>
<dbReference type="Gene3D" id="3.40.50.300">
    <property type="entry name" value="P-loop containing nucleotide triphosphate hydrolases"/>
    <property type="match status" value="2"/>
</dbReference>
<dbReference type="PANTHER" id="PTHR47964">
    <property type="entry name" value="ATP-DEPENDENT DNA HELICASE HOMOLOG RECG, CHLOROPLASTIC"/>
    <property type="match status" value="1"/>
</dbReference>
<dbReference type="GO" id="GO:0003678">
    <property type="term" value="F:DNA helicase activity"/>
    <property type="evidence" value="ECO:0007669"/>
    <property type="project" value="TreeGrafter"/>
</dbReference>
<evidence type="ECO:0000256" key="1">
    <source>
        <dbReference type="ARBA" id="ARBA00004496"/>
    </source>
</evidence>
<dbReference type="SMART" id="SM00487">
    <property type="entry name" value="DEXDc"/>
    <property type="match status" value="1"/>
</dbReference>
<comment type="function">
    <text evidence="13">Couples transcription and DNA repair by recognizing RNA polymerase (RNAP) stalled at DNA lesions. Mediates ATP-dependent release of RNAP and its truncated transcript from the DNA, and recruitment of nucleotide excision repair machinery to the damaged site.</text>
</comment>
<evidence type="ECO:0000256" key="8">
    <source>
        <dbReference type="ARBA" id="ARBA00023125"/>
    </source>
</evidence>
<dbReference type="GO" id="GO:0005737">
    <property type="term" value="C:cytoplasm"/>
    <property type="evidence" value="ECO:0007669"/>
    <property type="project" value="UniProtKB-SubCell"/>
</dbReference>
<evidence type="ECO:0000256" key="7">
    <source>
        <dbReference type="ARBA" id="ARBA00022840"/>
    </source>
</evidence>
<dbReference type="AlphaFoldDB" id="A0A4R8GY40"/>
<feature type="domain" description="Helicase C-terminal" evidence="16">
    <location>
        <begin position="818"/>
        <end position="972"/>
    </location>
</feature>
<comment type="similarity">
    <text evidence="11 13">In the C-terminal section; belongs to the helicase family. RecG subfamily.</text>
</comment>
<keyword evidence="7 13" id="KW-0067">ATP-binding</keyword>
<name>A0A4R8GY40_9FIRM</name>
<dbReference type="Gene3D" id="3.40.50.11180">
    <property type="match status" value="1"/>
</dbReference>
<dbReference type="RefSeq" id="WP_134116818.1">
    <property type="nucleotide sequence ID" value="NZ_SOEG01000014.1"/>
</dbReference>
<dbReference type="SMART" id="SM00490">
    <property type="entry name" value="HELICc"/>
    <property type="match status" value="1"/>
</dbReference>
<evidence type="ECO:0000259" key="16">
    <source>
        <dbReference type="PROSITE" id="PS51194"/>
    </source>
</evidence>
<evidence type="ECO:0000256" key="2">
    <source>
        <dbReference type="ARBA" id="ARBA00022490"/>
    </source>
</evidence>
<comment type="caution">
    <text evidence="17">The sequence shown here is derived from an EMBL/GenBank/DDBJ whole genome shotgun (WGS) entry which is preliminary data.</text>
</comment>
<dbReference type="Pfam" id="PF00270">
    <property type="entry name" value="DEAD"/>
    <property type="match status" value="1"/>
</dbReference>